<proteinExistence type="predicted"/>
<evidence type="ECO:0000313" key="2">
    <source>
        <dbReference type="EMBL" id="ORY50872.1"/>
    </source>
</evidence>
<feature type="chain" id="PRO_5012033653" description="Extracellular membrane protein CFEM domain-containing protein" evidence="1">
    <location>
        <begin position="17"/>
        <end position="175"/>
    </location>
</feature>
<sequence length="175" mass="17812">MKGILALAVLASTALAIGGHKHSKPCMAAEDKFYAIFTSCKVEDAKFFKTPSFVNDQSVCMCSVTNDVIFKSTLEGCTGPTAGKDDAHIAQDVAVVQKACLAFVSPVVSGTEAPVAAVASVTIAAPVATSSRTKSAASSVIPVASVIVSTAASAKSGSITIYYSVVGIAIITMFL</sequence>
<keyword evidence="1" id="KW-0732">Signal</keyword>
<dbReference type="AlphaFoldDB" id="A0A1Y2CV27"/>
<protein>
    <recommendedName>
        <fullName evidence="4">Extracellular membrane protein CFEM domain-containing protein</fullName>
    </recommendedName>
</protein>
<dbReference type="Proteomes" id="UP000193642">
    <property type="component" value="Unassembled WGS sequence"/>
</dbReference>
<dbReference type="OrthoDB" id="10363245at2759"/>
<accession>A0A1Y2CV27</accession>
<evidence type="ECO:0008006" key="4">
    <source>
        <dbReference type="Google" id="ProtNLM"/>
    </source>
</evidence>
<comment type="caution">
    <text evidence="2">The sequence shown here is derived from an EMBL/GenBank/DDBJ whole genome shotgun (WGS) entry which is preliminary data.</text>
</comment>
<feature type="signal peptide" evidence="1">
    <location>
        <begin position="1"/>
        <end position="16"/>
    </location>
</feature>
<dbReference type="EMBL" id="MCGO01000006">
    <property type="protein sequence ID" value="ORY50872.1"/>
    <property type="molecule type" value="Genomic_DNA"/>
</dbReference>
<organism evidence="2 3">
    <name type="scientific">Rhizoclosmatium globosum</name>
    <dbReference type="NCBI Taxonomy" id="329046"/>
    <lineage>
        <taxon>Eukaryota</taxon>
        <taxon>Fungi</taxon>
        <taxon>Fungi incertae sedis</taxon>
        <taxon>Chytridiomycota</taxon>
        <taxon>Chytridiomycota incertae sedis</taxon>
        <taxon>Chytridiomycetes</taxon>
        <taxon>Chytridiales</taxon>
        <taxon>Chytriomycetaceae</taxon>
        <taxon>Rhizoclosmatium</taxon>
    </lineage>
</organism>
<evidence type="ECO:0000256" key="1">
    <source>
        <dbReference type="SAM" id="SignalP"/>
    </source>
</evidence>
<evidence type="ECO:0000313" key="3">
    <source>
        <dbReference type="Proteomes" id="UP000193642"/>
    </source>
</evidence>
<reference evidence="2 3" key="1">
    <citation type="submission" date="2016-07" db="EMBL/GenBank/DDBJ databases">
        <title>Pervasive Adenine N6-methylation of Active Genes in Fungi.</title>
        <authorList>
            <consortium name="DOE Joint Genome Institute"/>
            <person name="Mondo S.J."/>
            <person name="Dannebaum R.O."/>
            <person name="Kuo R.C."/>
            <person name="Labutti K."/>
            <person name="Haridas S."/>
            <person name="Kuo A."/>
            <person name="Salamov A."/>
            <person name="Ahrendt S.R."/>
            <person name="Lipzen A."/>
            <person name="Sullivan W."/>
            <person name="Andreopoulos W.B."/>
            <person name="Clum A."/>
            <person name="Lindquist E."/>
            <person name="Daum C."/>
            <person name="Ramamoorthy G.K."/>
            <person name="Gryganskyi A."/>
            <person name="Culley D."/>
            <person name="Magnuson J.K."/>
            <person name="James T.Y."/>
            <person name="O'Malley M.A."/>
            <person name="Stajich J.E."/>
            <person name="Spatafora J.W."/>
            <person name="Visel A."/>
            <person name="Grigoriev I.V."/>
        </authorList>
    </citation>
    <scope>NUCLEOTIDE SEQUENCE [LARGE SCALE GENOMIC DNA]</scope>
    <source>
        <strain evidence="2 3">JEL800</strain>
    </source>
</reference>
<keyword evidence="3" id="KW-1185">Reference proteome</keyword>
<name>A0A1Y2CV27_9FUNG</name>
<gene>
    <name evidence="2" type="ORF">BCR33DRAFT_497338</name>
</gene>